<accession>C6Y2X0</accession>
<proteinExistence type="predicted"/>
<feature type="domain" description="Heparinase II/III-like C-terminal" evidence="2">
    <location>
        <begin position="432"/>
        <end position="542"/>
    </location>
</feature>
<dbReference type="STRING" id="485917.Phep_0961"/>
<dbReference type="Gene3D" id="1.50.10.100">
    <property type="entry name" value="Chondroitin AC/alginate lyase"/>
    <property type="match status" value="1"/>
</dbReference>
<dbReference type="InterPro" id="IPR012480">
    <property type="entry name" value="Hepar_II_III_C"/>
</dbReference>
<gene>
    <name evidence="3" type="ordered locus">Phep_0961</name>
</gene>
<dbReference type="Proteomes" id="UP000000852">
    <property type="component" value="Chromosome"/>
</dbReference>
<sequence length="645" mass="72915">MFVYLFLWGIFTSTAIDAQIVQRNFLEKEYRLKAGAESLDVSSWKALKKINVGKGLASIPDAVKAHILSAANKVLGTPWEVAKATDYLLFNTAGNRSVYEALYFARRKKLNALVIAELIDGKGKYLPEIANGLWLILEESSWALPAHMYLQKEGAGLPDPNENVVDLFAGETSMLLSWIKFLLKPKLDEISPILIKRIDYELNRRILTPYLQRNDLWWMGFQDPKRKMNNWNIWINTNILLTALLAVEDPVKRQEVIDKNISSADKFINSYPADGGCDEGPGYWGAAGGRLVEYVNLLTEVSKNKLNWGNNELMHHIAAYIYKAHIADRWFVNFADAPAKLIPDPAIVYMGGLIFKDEKLQQFASYLYDLSGSEKYGYAQDDLNKFLNNLQLHKQLKGIPARAPMEQTNWLPNLEVLFTRQKAGSKDGLFMAAKGGNNGESHNHNDLGSFIIYLNGLPALVDLGAARYTRETFTQDRYKLWVYNSDWHNCPSINGSVQSPGTSFKARNVSFKANRHGNTLVMDLAPAYPEAAAVNKWVRKLDFNSSAGSIDLTEEYELKEYRLPFELNFVTAVPARLISPGVLTLVLSDSAALHIRFDPETFEAVIKKQPNTDPGLAVWGKEIYHLSLRSKRNVLKAKHNIRFYR</sequence>
<dbReference type="GO" id="GO:0016829">
    <property type="term" value="F:lyase activity"/>
    <property type="evidence" value="ECO:0007669"/>
    <property type="project" value="InterPro"/>
</dbReference>
<dbReference type="KEGG" id="phe:Phep_0961"/>
<dbReference type="GO" id="GO:0030313">
    <property type="term" value="C:cell envelope"/>
    <property type="evidence" value="ECO:0007669"/>
    <property type="project" value="UniProtKB-SubCell"/>
</dbReference>
<dbReference type="AlphaFoldDB" id="C6Y2X0"/>
<dbReference type="eggNOG" id="COG4225">
    <property type="taxonomic scope" value="Bacteria"/>
</dbReference>
<dbReference type="HOGENOM" id="CLU_023844_0_0_10"/>
<reference evidence="3 4" key="1">
    <citation type="journal article" date="2009" name="Stand. Genomic Sci.">
        <title>Complete genome sequence of Pedobacter heparinus type strain (HIM 762-3).</title>
        <authorList>
            <person name="Han C."/>
            <person name="Spring S."/>
            <person name="Lapidus A."/>
            <person name="Del Rio T.G."/>
            <person name="Tice H."/>
            <person name="Copeland A."/>
            <person name="Cheng J.F."/>
            <person name="Lucas S."/>
            <person name="Chen F."/>
            <person name="Nolan M."/>
            <person name="Bruce D."/>
            <person name="Goodwin L."/>
            <person name="Pitluck S."/>
            <person name="Ivanova N."/>
            <person name="Mavromatis K."/>
            <person name="Mikhailova N."/>
            <person name="Pati A."/>
            <person name="Chen A."/>
            <person name="Palaniappan K."/>
            <person name="Land M."/>
            <person name="Hauser L."/>
            <person name="Chang Y.J."/>
            <person name="Jeffries C.C."/>
            <person name="Saunders E."/>
            <person name="Chertkov O."/>
            <person name="Brettin T."/>
            <person name="Goker M."/>
            <person name="Rohde M."/>
            <person name="Bristow J."/>
            <person name="Eisen J.A."/>
            <person name="Markowitz V."/>
            <person name="Hugenholtz P."/>
            <person name="Kyrpides N.C."/>
            <person name="Klenk H.P."/>
            <person name="Detter J.C."/>
        </authorList>
    </citation>
    <scope>NUCLEOTIDE SEQUENCE [LARGE SCALE GENOMIC DNA]</scope>
    <source>
        <strain evidence="4">ATCC 13125 / DSM 2366 / CIP 104194 / JCM 7457 / NBRC 12017 / NCIMB 9290 / NRRL B-14731 / HIM 762-3</strain>
    </source>
</reference>
<dbReference type="EMBL" id="CP001681">
    <property type="protein sequence ID" value="ACU03183.1"/>
    <property type="molecule type" value="Genomic_DNA"/>
</dbReference>
<evidence type="ECO:0000259" key="2">
    <source>
        <dbReference type="Pfam" id="PF07940"/>
    </source>
</evidence>
<comment type="subcellular location">
    <subcellularLocation>
        <location evidence="1">Cell envelope</location>
    </subcellularLocation>
</comment>
<dbReference type="Gene3D" id="2.70.98.70">
    <property type="match status" value="1"/>
</dbReference>
<organism evidence="3 4">
    <name type="scientific">Pedobacter heparinus (strain ATCC 13125 / DSM 2366 / CIP 104194 / JCM 7457 / NBRC 12017 / NCIMB 9290 / NRRL B-14731 / HIM 762-3)</name>
    <dbReference type="NCBI Taxonomy" id="485917"/>
    <lineage>
        <taxon>Bacteria</taxon>
        <taxon>Pseudomonadati</taxon>
        <taxon>Bacteroidota</taxon>
        <taxon>Sphingobacteriia</taxon>
        <taxon>Sphingobacteriales</taxon>
        <taxon>Sphingobacteriaceae</taxon>
        <taxon>Pedobacter</taxon>
    </lineage>
</organism>
<dbReference type="InterPro" id="IPR008929">
    <property type="entry name" value="Chondroitin_lyas"/>
</dbReference>
<evidence type="ECO:0000313" key="4">
    <source>
        <dbReference type="Proteomes" id="UP000000852"/>
    </source>
</evidence>
<name>C6Y2X0_PEDHD</name>
<dbReference type="Pfam" id="PF07940">
    <property type="entry name" value="Hepar_II_III_C"/>
    <property type="match status" value="1"/>
</dbReference>
<dbReference type="SUPFAM" id="SSF48230">
    <property type="entry name" value="Chondroitin AC/alginate lyase"/>
    <property type="match status" value="1"/>
</dbReference>
<protein>
    <recommendedName>
        <fullName evidence="2">Heparinase II/III-like C-terminal domain-containing protein</fullName>
    </recommendedName>
</protein>
<keyword evidence="4" id="KW-1185">Reference proteome</keyword>
<evidence type="ECO:0000313" key="3">
    <source>
        <dbReference type="EMBL" id="ACU03183.1"/>
    </source>
</evidence>
<evidence type="ECO:0000256" key="1">
    <source>
        <dbReference type="ARBA" id="ARBA00004196"/>
    </source>
</evidence>